<dbReference type="Proteomes" id="UP000000600">
    <property type="component" value="Unassembled WGS sequence"/>
</dbReference>
<evidence type="ECO:0000313" key="2">
    <source>
        <dbReference type="Proteomes" id="UP000000600"/>
    </source>
</evidence>
<dbReference type="InParanoid" id="A0DAE5"/>
<reference evidence="1 2" key="1">
    <citation type="journal article" date="2006" name="Nature">
        <title>Global trends of whole-genome duplications revealed by the ciliate Paramecium tetraurelia.</title>
        <authorList>
            <consortium name="Genoscope"/>
            <person name="Aury J.-M."/>
            <person name="Jaillon O."/>
            <person name="Duret L."/>
            <person name="Noel B."/>
            <person name="Jubin C."/>
            <person name="Porcel B.M."/>
            <person name="Segurens B."/>
            <person name="Daubin V."/>
            <person name="Anthouard V."/>
            <person name="Aiach N."/>
            <person name="Arnaiz O."/>
            <person name="Billaut A."/>
            <person name="Beisson J."/>
            <person name="Blanc I."/>
            <person name="Bouhouche K."/>
            <person name="Camara F."/>
            <person name="Duharcourt S."/>
            <person name="Guigo R."/>
            <person name="Gogendeau D."/>
            <person name="Katinka M."/>
            <person name="Keller A.-M."/>
            <person name="Kissmehl R."/>
            <person name="Klotz C."/>
            <person name="Koll F."/>
            <person name="Le Moue A."/>
            <person name="Lepere C."/>
            <person name="Malinsky S."/>
            <person name="Nowacki M."/>
            <person name="Nowak J.K."/>
            <person name="Plattner H."/>
            <person name="Poulain J."/>
            <person name="Ruiz F."/>
            <person name="Serrano V."/>
            <person name="Zagulski M."/>
            <person name="Dessen P."/>
            <person name="Betermier M."/>
            <person name="Weissenbach J."/>
            <person name="Scarpelli C."/>
            <person name="Schachter V."/>
            <person name="Sperling L."/>
            <person name="Meyer E."/>
            <person name="Cohen J."/>
            <person name="Wincker P."/>
        </authorList>
    </citation>
    <scope>NUCLEOTIDE SEQUENCE [LARGE SCALE GENOMIC DNA]</scope>
    <source>
        <strain evidence="1 2">Stock d4-2</strain>
    </source>
</reference>
<proteinExistence type="predicted"/>
<accession>A0DAE5</accession>
<sequence length="44" mass="5591">MDKLNCWEYCNPSNFNDRLPKPYRYLIFQSQKFHKQAFEYHDFK</sequence>
<gene>
    <name evidence="1" type="ORF">GSPATT00014919001</name>
</gene>
<organism evidence="1 2">
    <name type="scientific">Paramecium tetraurelia</name>
    <dbReference type="NCBI Taxonomy" id="5888"/>
    <lineage>
        <taxon>Eukaryota</taxon>
        <taxon>Sar</taxon>
        <taxon>Alveolata</taxon>
        <taxon>Ciliophora</taxon>
        <taxon>Intramacronucleata</taxon>
        <taxon>Oligohymenophorea</taxon>
        <taxon>Peniculida</taxon>
        <taxon>Parameciidae</taxon>
        <taxon>Paramecium</taxon>
    </lineage>
</organism>
<keyword evidence="2" id="KW-1185">Reference proteome</keyword>
<dbReference type="RefSeq" id="XP_001447409.1">
    <property type="nucleotide sequence ID" value="XM_001447372.1"/>
</dbReference>
<dbReference type="EMBL" id="CT868352">
    <property type="protein sequence ID" value="CAK80012.1"/>
    <property type="molecule type" value="Genomic_DNA"/>
</dbReference>
<name>A0DAE5_PARTE</name>
<dbReference type="GeneID" id="5033194"/>
<protein>
    <submittedName>
        <fullName evidence="1">Uncharacterized protein</fullName>
    </submittedName>
</protein>
<dbReference type="KEGG" id="ptm:GSPATT00014919001"/>
<dbReference type="HOGENOM" id="CLU_3225762_0_0_1"/>
<evidence type="ECO:0000313" key="1">
    <source>
        <dbReference type="EMBL" id="CAK80012.1"/>
    </source>
</evidence>
<dbReference type="AlphaFoldDB" id="A0DAE5"/>